<proteinExistence type="predicted"/>
<evidence type="ECO:0000259" key="1">
    <source>
        <dbReference type="PROSITE" id="PS50042"/>
    </source>
</evidence>
<dbReference type="PROSITE" id="PS50042">
    <property type="entry name" value="CNMP_BINDING_3"/>
    <property type="match status" value="1"/>
</dbReference>
<dbReference type="SUPFAM" id="SSF46785">
    <property type="entry name" value="Winged helix' DNA-binding domain"/>
    <property type="match status" value="1"/>
</dbReference>
<feature type="domain" description="Cyclic nucleotide-binding" evidence="1">
    <location>
        <begin position="54"/>
        <end position="135"/>
    </location>
</feature>
<comment type="caution">
    <text evidence="2">The sequence shown here is derived from an EMBL/GenBank/DDBJ whole genome shotgun (WGS) entry which is preliminary data.</text>
</comment>
<dbReference type="AlphaFoldDB" id="D3ATD4"/>
<dbReference type="InterPro" id="IPR014710">
    <property type="entry name" value="RmlC-like_jellyroll"/>
</dbReference>
<sequence>MQTQKYRKETRHMKTEKTSGQLRELFRVAYVENQDQTIKMHDLDRFLNPCITMRMVKKGEDIVRPTDKLQSIILVVKGGAHFTRVSTDGNTNMLAAVNAPFFIGITQLVSNDKEYYSQIIAAKNCLLLYIDCSYFLKGIREDGEAALIVIRDLAKVVERNHTRMDRMVFLKASNNLMAYIESKWNESEICRRDRQLTIRERHGVIAADLSVSVRTLYRSINSLKDEGLLTVQKGGALMVNEAQMEEMKRRLEKLGKM</sequence>
<reference evidence="2 3" key="1">
    <citation type="submission" date="2010-01" db="EMBL/GenBank/DDBJ databases">
        <authorList>
            <person name="Weinstock G."/>
            <person name="Sodergren E."/>
            <person name="Clifton S."/>
            <person name="Fulton L."/>
            <person name="Fulton B."/>
            <person name="Courtney L."/>
            <person name="Fronick C."/>
            <person name="Harrison M."/>
            <person name="Strong C."/>
            <person name="Farmer C."/>
            <person name="Delahaunty K."/>
            <person name="Markovic C."/>
            <person name="Hall O."/>
            <person name="Minx P."/>
            <person name="Tomlinson C."/>
            <person name="Mitreva M."/>
            <person name="Nelson J."/>
            <person name="Hou S."/>
            <person name="Wollam A."/>
            <person name="Pepin K.H."/>
            <person name="Johnson M."/>
            <person name="Bhonagiri V."/>
            <person name="Nash W.E."/>
            <person name="Warren W."/>
            <person name="Chinwalla A."/>
            <person name="Mardis E.R."/>
            <person name="Wilson R.K."/>
        </authorList>
    </citation>
    <scope>NUCLEOTIDE SEQUENCE [LARGE SCALE GENOMIC DNA]</scope>
    <source>
        <strain evidence="2 3">DSM 13479</strain>
    </source>
</reference>
<organism evidence="2 3">
    <name type="scientific">Hungatella hathewayi DSM 13479</name>
    <dbReference type="NCBI Taxonomy" id="566550"/>
    <lineage>
        <taxon>Bacteria</taxon>
        <taxon>Bacillati</taxon>
        <taxon>Bacillota</taxon>
        <taxon>Clostridia</taxon>
        <taxon>Lachnospirales</taxon>
        <taxon>Lachnospiraceae</taxon>
        <taxon>Hungatella</taxon>
    </lineage>
</organism>
<evidence type="ECO:0000313" key="3">
    <source>
        <dbReference type="Proteomes" id="UP000004968"/>
    </source>
</evidence>
<dbReference type="InterPro" id="IPR000595">
    <property type="entry name" value="cNMP-bd_dom"/>
</dbReference>
<dbReference type="Pfam" id="PF00027">
    <property type="entry name" value="cNMP_binding"/>
    <property type="match status" value="1"/>
</dbReference>
<dbReference type="InterPro" id="IPR036390">
    <property type="entry name" value="WH_DNA-bd_sf"/>
</dbReference>
<dbReference type="Gene3D" id="2.60.120.10">
    <property type="entry name" value="Jelly Rolls"/>
    <property type="match status" value="1"/>
</dbReference>
<dbReference type="EMBL" id="ACIO01000884">
    <property type="protein sequence ID" value="EFC94923.1"/>
    <property type="molecule type" value="Genomic_DNA"/>
</dbReference>
<dbReference type="SUPFAM" id="SSF51206">
    <property type="entry name" value="cAMP-binding domain-like"/>
    <property type="match status" value="1"/>
</dbReference>
<protein>
    <submittedName>
        <fullName evidence="2">Cyclic nucleotide-binding domain protein</fullName>
    </submittedName>
</protein>
<gene>
    <name evidence="2" type="ORF">CLOSTHATH_06893</name>
</gene>
<dbReference type="InterPro" id="IPR018490">
    <property type="entry name" value="cNMP-bd_dom_sf"/>
</dbReference>
<evidence type="ECO:0000313" key="2">
    <source>
        <dbReference type="EMBL" id="EFC94923.1"/>
    </source>
</evidence>
<dbReference type="HOGENOM" id="CLU_1132040_0_0_9"/>
<dbReference type="Proteomes" id="UP000004968">
    <property type="component" value="Unassembled WGS sequence"/>
</dbReference>
<name>D3ATD4_9FIRM</name>
<accession>D3ATD4</accession>